<evidence type="ECO:0000313" key="3">
    <source>
        <dbReference type="EMBL" id="GAA2117190.1"/>
    </source>
</evidence>
<organism evidence="3 4">
    <name type="scientific">Nocardioides furvisabuli</name>
    <dbReference type="NCBI Taxonomy" id="375542"/>
    <lineage>
        <taxon>Bacteria</taxon>
        <taxon>Bacillati</taxon>
        <taxon>Actinomycetota</taxon>
        <taxon>Actinomycetes</taxon>
        <taxon>Propionibacteriales</taxon>
        <taxon>Nocardioidaceae</taxon>
        <taxon>Nocardioides</taxon>
    </lineage>
</organism>
<gene>
    <name evidence="3" type="ORF">GCM10009726_37210</name>
</gene>
<dbReference type="Proteomes" id="UP001501161">
    <property type="component" value="Unassembled WGS sequence"/>
</dbReference>
<dbReference type="InterPro" id="IPR050834">
    <property type="entry name" value="Glycosyltransf_2"/>
</dbReference>
<feature type="region of interest" description="Disordered" evidence="1">
    <location>
        <begin position="1"/>
        <end position="40"/>
    </location>
</feature>
<accession>A0ABP5JF55</accession>
<evidence type="ECO:0000256" key="1">
    <source>
        <dbReference type="SAM" id="MobiDB-lite"/>
    </source>
</evidence>
<dbReference type="PANTHER" id="PTHR43685:SF2">
    <property type="entry name" value="GLYCOSYLTRANSFERASE 2-LIKE DOMAIN-CONTAINING PROTEIN"/>
    <property type="match status" value="1"/>
</dbReference>
<protein>
    <recommendedName>
        <fullName evidence="2">Glycosyltransferase 2-like domain-containing protein</fullName>
    </recommendedName>
</protein>
<dbReference type="InterPro" id="IPR001173">
    <property type="entry name" value="Glyco_trans_2-like"/>
</dbReference>
<dbReference type="PANTHER" id="PTHR43685">
    <property type="entry name" value="GLYCOSYLTRANSFERASE"/>
    <property type="match status" value="1"/>
</dbReference>
<keyword evidence="4" id="KW-1185">Reference proteome</keyword>
<evidence type="ECO:0000259" key="2">
    <source>
        <dbReference type="Pfam" id="PF00535"/>
    </source>
</evidence>
<dbReference type="InterPro" id="IPR029044">
    <property type="entry name" value="Nucleotide-diphossugar_trans"/>
</dbReference>
<sequence length="306" mass="33807">MTQRGYARLPVPDPESLEGHDDRTRGRGPGKGVGRMWQQAGTTVREVVRARWGTWPPFEARNKMMNWPAAVAAARTERDEVQRLGVGGGVPSARVVTVVATFRRPDSLARAVRSALDQTVEDHVVVVVDDGGGLPGLPDDDRLFAVTLSTNTGRPGVVRNVGIALSSSTHLAFLDDDNTWRPHHLATALEALDRGADLVYTSVERVRPDGTTLDVLSRPFDRRALALAPYVDTSSIVVRRGPGVRFSRLARSSPTIPGEDWELVWRLSRRLRVRHVPETTVTYLVNPDSYFTRWDDTPQPAGGVRR</sequence>
<dbReference type="Pfam" id="PF00535">
    <property type="entry name" value="Glycos_transf_2"/>
    <property type="match status" value="1"/>
</dbReference>
<proteinExistence type="predicted"/>
<comment type="caution">
    <text evidence="3">The sequence shown here is derived from an EMBL/GenBank/DDBJ whole genome shotgun (WGS) entry which is preliminary data.</text>
</comment>
<dbReference type="CDD" id="cd00761">
    <property type="entry name" value="Glyco_tranf_GTA_type"/>
    <property type="match status" value="1"/>
</dbReference>
<dbReference type="Gene3D" id="3.90.550.10">
    <property type="entry name" value="Spore Coat Polysaccharide Biosynthesis Protein SpsA, Chain A"/>
    <property type="match status" value="1"/>
</dbReference>
<reference evidence="4" key="1">
    <citation type="journal article" date="2019" name="Int. J. Syst. Evol. Microbiol.">
        <title>The Global Catalogue of Microorganisms (GCM) 10K type strain sequencing project: providing services to taxonomists for standard genome sequencing and annotation.</title>
        <authorList>
            <consortium name="The Broad Institute Genomics Platform"/>
            <consortium name="The Broad Institute Genome Sequencing Center for Infectious Disease"/>
            <person name="Wu L."/>
            <person name="Ma J."/>
        </authorList>
    </citation>
    <scope>NUCLEOTIDE SEQUENCE [LARGE SCALE GENOMIC DNA]</scope>
    <source>
        <strain evidence="4">JCM 13813</strain>
    </source>
</reference>
<evidence type="ECO:0000313" key="4">
    <source>
        <dbReference type="Proteomes" id="UP001501161"/>
    </source>
</evidence>
<name>A0ABP5JF55_9ACTN</name>
<feature type="domain" description="Glycosyltransferase 2-like" evidence="2">
    <location>
        <begin position="98"/>
        <end position="215"/>
    </location>
</feature>
<dbReference type="EMBL" id="BAAAMQ010000017">
    <property type="protein sequence ID" value="GAA2117190.1"/>
    <property type="molecule type" value="Genomic_DNA"/>
</dbReference>
<dbReference type="SUPFAM" id="SSF53448">
    <property type="entry name" value="Nucleotide-diphospho-sugar transferases"/>
    <property type="match status" value="1"/>
</dbReference>